<dbReference type="PANTHER" id="PTHR30071:SF1">
    <property type="entry name" value="CYTOCHROME B_B6 PROTEIN-RELATED"/>
    <property type="match status" value="1"/>
</dbReference>
<sequence>MEWIQWSSRLLLVAFILYAVATVLFTIAVSGMRKDRNVNRVPYGKIAFILAVIGFIAQTGYFIMRWAGVGYAPVSNLYEYTTFFGMMIVLGFLVVYGIYKNDVLGLFAMPVALLVIAFASMFSSDVAPLIPALNSVWLKIHVTTAALGQGILAISFASGLIFLLNETSMRERSKSRTWLEVTMFVLVCTLGFILVSMLFKGIGAGGVVEFTNDRGGQETYEYFMPILFVPEGAQLVSGASGLSLELPNLINTLKLNTLLWSVIAGLVLYVLLRFVILRKRIAESLQPLAKKVSLDLADEISYRSVAIGLPVFILGGLIFAMIWAQIAWNRFWGWDPKEVWALITMLIYIYYLHMRIQRGWTGTKAAWLCVGGFAVIMFNLVFVNLVIAGLHSYA</sequence>
<evidence type="ECO:0000256" key="5">
    <source>
        <dbReference type="ARBA" id="ARBA00023136"/>
    </source>
</evidence>
<dbReference type="InterPro" id="IPR045062">
    <property type="entry name" value="Cyt_c_biogenesis_CcsA/CcmC"/>
</dbReference>
<dbReference type="Proteomes" id="UP000254060">
    <property type="component" value="Unassembled WGS sequence"/>
</dbReference>
<evidence type="ECO:0000256" key="3">
    <source>
        <dbReference type="ARBA" id="ARBA00022748"/>
    </source>
</evidence>
<dbReference type="Pfam" id="PF01578">
    <property type="entry name" value="Cytochrom_C_asm"/>
    <property type="match status" value="1"/>
</dbReference>
<comment type="subcellular location">
    <subcellularLocation>
        <location evidence="1">Membrane</location>
        <topology evidence="1">Multi-pass membrane protein</topology>
    </subcellularLocation>
</comment>
<dbReference type="GO" id="GO:0017004">
    <property type="term" value="P:cytochrome complex assembly"/>
    <property type="evidence" value="ECO:0007669"/>
    <property type="project" value="UniProtKB-KW"/>
</dbReference>
<feature type="transmembrane region" description="Helical" evidence="6">
    <location>
        <begin position="103"/>
        <end position="122"/>
    </location>
</feature>
<keyword evidence="2 6" id="KW-0812">Transmembrane</keyword>
<name>A0A377FU31_9BACL</name>
<evidence type="ECO:0000259" key="7">
    <source>
        <dbReference type="Pfam" id="PF01578"/>
    </source>
</evidence>
<evidence type="ECO:0000313" key="8">
    <source>
        <dbReference type="EMBL" id="STO07965.1"/>
    </source>
</evidence>
<reference evidence="8 9" key="1">
    <citation type="submission" date="2018-06" db="EMBL/GenBank/DDBJ databases">
        <authorList>
            <consortium name="Pathogen Informatics"/>
            <person name="Doyle S."/>
        </authorList>
    </citation>
    <scope>NUCLEOTIDE SEQUENCE [LARGE SCALE GENOMIC DNA]</scope>
    <source>
        <strain evidence="8 9">NCTC13163</strain>
    </source>
</reference>
<feature type="transmembrane region" description="Helical" evidence="6">
    <location>
        <begin position="258"/>
        <end position="276"/>
    </location>
</feature>
<feature type="transmembrane region" description="Helical" evidence="6">
    <location>
        <begin position="338"/>
        <end position="354"/>
    </location>
</feature>
<keyword evidence="3" id="KW-0201">Cytochrome c-type biogenesis</keyword>
<dbReference type="AlphaFoldDB" id="A0A377FU31"/>
<dbReference type="EMBL" id="UGGP01000001">
    <property type="protein sequence ID" value="STO07965.1"/>
    <property type="molecule type" value="Genomic_DNA"/>
</dbReference>
<feature type="transmembrane region" description="Helical" evidence="6">
    <location>
        <begin position="305"/>
        <end position="326"/>
    </location>
</feature>
<evidence type="ECO:0000256" key="1">
    <source>
        <dbReference type="ARBA" id="ARBA00004141"/>
    </source>
</evidence>
<evidence type="ECO:0000313" key="9">
    <source>
        <dbReference type="Proteomes" id="UP000254060"/>
    </source>
</evidence>
<proteinExistence type="predicted"/>
<evidence type="ECO:0000256" key="6">
    <source>
        <dbReference type="SAM" id="Phobius"/>
    </source>
</evidence>
<feature type="transmembrane region" description="Helical" evidence="6">
    <location>
        <begin position="177"/>
        <end position="199"/>
    </location>
</feature>
<evidence type="ECO:0000256" key="2">
    <source>
        <dbReference type="ARBA" id="ARBA00022692"/>
    </source>
</evidence>
<feature type="transmembrane region" description="Helical" evidence="6">
    <location>
        <begin position="43"/>
        <end position="64"/>
    </location>
</feature>
<evidence type="ECO:0000256" key="4">
    <source>
        <dbReference type="ARBA" id="ARBA00022989"/>
    </source>
</evidence>
<organism evidence="8 9">
    <name type="scientific">Exiguobacterium aurantiacum</name>
    <dbReference type="NCBI Taxonomy" id="33987"/>
    <lineage>
        <taxon>Bacteria</taxon>
        <taxon>Bacillati</taxon>
        <taxon>Bacillota</taxon>
        <taxon>Bacilli</taxon>
        <taxon>Bacillales</taxon>
        <taxon>Bacillales Family XII. Incertae Sedis</taxon>
        <taxon>Exiguobacterium</taxon>
    </lineage>
</organism>
<keyword evidence="5 6" id="KW-0472">Membrane</keyword>
<keyword evidence="4 6" id="KW-1133">Transmembrane helix</keyword>
<dbReference type="GO" id="GO:0005886">
    <property type="term" value="C:plasma membrane"/>
    <property type="evidence" value="ECO:0007669"/>
    <property type="project" value="TreeGrafter"/>
</dbReference>
<feature type="transmembrane region" description="Helical" evidence="6">
    <location>
        <begin position="12"/>
        <end position="31"/>
    </location>
</feature>
<dbReference type="InterPro" id="IPR017562">
    <property type="entry name" value="Cyt_c_biogenesis_CcsA"/>
</dbReference>
<feature type="transmembrane region" description="Helical" evidence="6">
    <location>
        <begin position="366"/>
        <end position="390"/>
    </location>
</feature>
<feature type="transmembrane region" description="Helical" evidence="6">
    <location>
        <begin position="76"/>
        <end position="96"/>
    </location>
</feature>
<feature type="transmembrane region" description="Helical" evidence="6">
    <location>
        <begin position="142"/>
        <end position="165"/>
    </location>
</feature>
<accession>A0A377FU31</accession>
<dbReference type="RefSeq" id="WP_029334861.1">
    <property type="nucleotide sequence ID" value="NZ_UGGP01000001.1"/>
</dbReference>
<protein>
    <submittedName>
        <fullName evidence="8">ABC-type uncharacterized transport system, permease component</fullName>
    </submittedName>
</protein>
<dbReference type="OrthoDB" id="9814290at2"/>
<gene>
    <name evidence="8" type="ORF">NCTC13163_01326</name>
</gene>
<dbReference type="PANTHER" id="PTHR30071">
    <property type="entry name" value="HEME EXPORTER PROTEIN C"/>
    <property type="match status" value="1"/>
</dbReference>
<dbReference type="NCBIfam" id="TIGR03144">
    <property type="entry name" value="cytochr_II_ccsB"/>
    <property type="match status" value="1"/>
</dbReference>
<dbReference type="STRING" id="1397694.GCA_000702585_01830"/>
<dbReference type="InterPro" id="IPR002541">
    <property type="entry name" value="Cyt_c_assembly"/>
</dbReference>
<feature type="domain" description="Cytochrome c assembly protein" evidence="7">
    <location>
        <begin position="264"/>
        <end position="391"/>
    </location>
</feature>
<dbReference type="GO" id="GO:0020037">
    <property type="term" value="F:heme binding"/>
    <property type="evidence" value="ECO:0007669"/>
    <property type="project" value="InterPro"/>
</dbReference>